<dbReference type="OrthoDB" id="9937393at2759"/>
<evidence type="ECO:0000256" key="4">
    <source>
        <dbReference type="ARBA" id="ARBA00022514"/>
    </source>
</evidence>
<dbReference type="InterPro" id="IPR033899">
    <property type="entry name" value="CXC_Chemokine_domain"/>
</dbReference>
<dbReference type="GO" id="GO:0006955">
    <property type="term" value="P:immune response"/>
    <property type="evidence" value="ECO:0007669"/>
    <property type="project" value="InterPro"/>
</dbReference>
<evidence type="ECO:0000259" key="8">
    <source>
        <dbReference type="SMART" id="SM00199"/>
    </source>
</evidence>
<dbReference type="PANTHER" id="PTHR12015:SF204">
    <property type="entry name" value="C-X-C MOTIF CHEMOKINE 13"/>
    <property type="match status" value="1"/>
</dbReference>
<dbReference type="GO" id="GO:0008009">
    <property type="term" value="F:chemokine activity"/>
    <property type="evidence" value="ECO:0007669"/>
    <property type="project" value="InterPro"/>
</dbReference>
<comment type="subcellular location">
    <subcellularLocation>
        <location evidence="1">Secreted</location>
    </subcellularLocation>
</comment>
<dbReference type="KEGG" id="oro:101374515"/>
<dbReference type="InterPro" id="IPR001089">
    <property type="entry name" value="Chemokine_CXC"/>
</dbReference>
<evidence type="ECO:0000256" key="6">
    <source>
        <dbReference type="ARBA" id="ARBA00023157"/>
    </source>
</evidence>
<evidence type="ECO:0000313" key="9">
    <source>
        <dbReference type="Proteomes" id="UP000245340"/>
    </source>
</evidence>
<organism evidence="9 10">
    <name type="scientific">Odobenus rosmarus divergens</name>
    <name type="common">Pacific walrus</name>
    <dbReference type="NCBI Taxonomy" id="9708"/>
    <lineage>
        <taxon>Eukaryota</taxon>
        <taxon>Metazoa</taxon>
        <taxon>Chordata</taxon>
        <taxon>Craniata</taxon>
        <taxon>Vertebrata</taxon>
        <taxon>Euteleostomi</taxon>
        <taxon>Mammalia</taxon>
        <taxon>Eutheria</taxon>
        <taxon>Laurasiatheria</taxon>
        <taxon>Carnivora</taxon>
        <taxon>Caniformia</taxon>
        <taxon>Pinnipedia</taxon>
        <taxon>Odobenidae</taxon>
        <taxon>Odobenus</taxon>
    </lineage>
</organism>
<dbReference type="CDD" id="cd00273">
    <property type="entry name" value="Chemokine_CXC"/>
    <property type="match status" value="1"/>
</dbReference>
<keyword evidence="7" id="KW-0732">Signal</keyword>
<keyword evidence="5" id="KW-0964">Secreted</keyword>
<dbReference type="InterPro" id="IPR001811">
    <property type="entry name" value="Chemokine_IL8-like_dom"/>
</dbReference>
<gene>
    <name evidence="10" type="primary">CXCL13</name>
</gene>
<dbReference type="CTD" id="10563"/>
<evidence type="ECO:0000256" key="2">
    <source>
        <dbReference type="ARBA" id="ARBA00010665"/>
    </source>
</evidence>
<dbReference type="InterPro" id="IPR039809">
    <property type="entry name" value="Chemokine_b/g/d"/>
</dbReference>
<keyword evidence="9" id="KW-1185">Reference proteome</keyword>
<proteinExistence type="inferred from homology"/>
<dbReference type="SUPFAM" id="SSF54117">
    <property type="entry name" value="Interleukin 8-like chemokines"/>
    <property type="match status" value="1"/>
</dbReference>
<dbReference type="GO" id="GO:0006952">
    <property type="term" value="P:defense response"/>
    <property type="evidence" value="ECO:0007669"/>
    <property type="project" value="InterPro"/>
</dbReference>
<dbReference type="FunFam" id="2.40.50.40:FF:000004">
    <property type="entry name" value="C-X-C motif chemokine"/>
    <property type="match status" value="1"/>
</dbReference>
<keyword evidence="6" id="KW-1015">Disulfide bond</keyword>
<evidence type="ECO:0000256" key="7">
    <source>
        <dbReference type="SAM" id="SignalP"/>
    </source>
</evidence>
<protein>
    <submittedName>
        <fullName evidence="10">C-X-C motif chemokine 13</fullName>
    </submittedName>
</protein>
<keyword evidence="3" id="KW-0145">Chemotaxis</keyword>
<dbReference type="GeneID" id="101374515"/>
<sequence length="110" mass="12412">MRFTLGSLLLMLLVCSLPPVHGVLEAYNTNLKCKCIQETSAIIPIHHIDKLQIFPPGNGCPNKEVIIWKKNKSVLCLKPNLKWTQSLIKILQRKNASSTRPASVLKRKIK</sequence>
<reference evidence="10" key="1">
    <citation type="submission" date="2025-08" db="UniProtKB">
        <authorList>
            <consortium name="RefSeq"/>
        </authorList>
    </citation>
    <scope>IDENTIFICATION</scope>
</reference>
<dbReference type="InterPro" id="IPR036048">
    <property type="entry name" value="Interleukin_8-like_sf"/>
</dbReference>
<dbReference type="Pfam" id="PF00048">
    <property type="entry name" value="IL8"/>
    <property type="match status" value="1"/>
</dbReference>
<comment type="similarity">
    <text evidence="2">Belongs to the intercrine alpha (chemokine CxC) family.</text>
</comment>
<evidence type="ECO:0000256" key="5">
    <source>
        <dbReference type="ARBA" id="ARBA00022525"/>
    </source>
</evidence>
<dbReference type="STRING" id="9708.A0A2U3WCZ3"/>
<dbReference type="GO" id="GO:0042119">
    <property type="term" value="P:neutrophil activation"/>
    <property type="evidence" value="ECO:0007669"/>
    <property type="project" value="UniProtKB-ARBA"/>
</dbReference>
<dbReference type="AlphaFoldDB" id="A0A2U3WCZ3"/>
<dbReference type="Proteomes" id="UP000245340">
    <property type="component" value="Unplaced"/>
</dbReference>
<dbReference type="SMART" id="SM00199">
    <property type="entry name" value="SCY"/>
    <property type="match status" value="1"/>
</dbReference>
<feature type="domain" description="Chemokine interleukin-8-like" evidence="8">
    <location>
        <begin position="30"/>
        <end position="91"/>
    </location>
</feature>
<keyword evidence="4" id="KW-0202">Cytokine</keyword>
<evidence type="ECO:0000313" key="10">
    <source>
        <dbReference type="RefSeq" id="XP_004406374.1"/>
    </source>
</evidence>
<dbReference type="Gene3D" id="2.40.50.40">
    <property type="match status" value="1"/>
</dbReference>
<accession>A0A2U3WCZ3</accession>
<name>A0A2U3WCZ3_ODORO</name>
<dbReference type="PANTHER" id="PTHR12015">
    <property type="entry name" value="SMALL INDUCIBLE CYTOKINE A"/>
    <property type="match status" value="1"/>
</dbReference>
<dbReference type="PRINTS" id="PR00437">
    <property type="entry name" value="SMALLCYTKCXC"/>
</dbReference>
<dbReference type="GO" id="GO:0005615">
    <property type="term" value="C:extracellular space"/>
    <property type="evidence" value="ECO:0007669"/>
    <property type="project" value="UniProtKB-KW"/>
</dbReference>
<feature type="chain" id="PRO_5015489479" evidence="7">
    <location>
        <begin position="23"/>
        <end position="110"/>
    </location>
</feature>
<dbReference type="InParanoid" id="A0A2U3WCZ3"/>
<dbReference type="GO" id="GO:0030593">
    <property type="term" value="P:neutrophil chemotaxis"/>
    <property type="evidence" value="ECO:0007669"/>
    <property type="project" value="UniProtKB-ARBA"/>
</dbReference>
<evidence type="ECO:0000256" key="1">
    <source>
        <dbReference type="ARBA" id="ARBA00004613"/>
    </source>
</evidence>
<dbReference type="PRINTS" id="PR00436">
    <property type="entry name" value="INTERLEUKIN8"/>
</dbReference>
<dbReference type="RefSeq" id="XP_004406374.1">
    <property type="nucleotide sequence ID" value="XM_004406317.1"/>
</dbReference>
<feature type="signal peptide" evidence="7">
    <location>
        <begin position="1"/>
        <end position="22"/>
    </location>
</feature>
<evidence type="ECO:0000256" key="3">
    <source>
        <dbReference type="ARBA" id="ARBA00022500"/>
    </source>
</evidence>